<dbReference type="EMBL" id="UYYA01004001">
    <property type="protein sequence ID" value="VDM58640.1"/>
    <property type="molecule type" value="Genomic_DNA"/>
</dbReference>
<reference evidence="2 3" key="2">
    <citation type="submission" date="2018-11" db="EMBL/GenBank/DDBJ databases">
        <authorList>
            <consortium name="Pathogen Informatics"/>
        </authorList>
    </citation>
    <scope>NUCLEOTIDE SEQUENCE [LARGE SCALE GENOMIC DNA]</scope>
    <source>
        <strain evidence="2 3">Costa Rica</strain>
    </source>
</reference>
<evidence type="ECO:0000256" key="1">
    <source>
        <dbReference type="SAM" id="MobiDB-lite"/>
    </source>
</evidence>
<name>A0A0R3PPE1_ANGCS</name>
<sequence length="87" mass="8900">MFEPSTQETGVSGQCWLEVVRVAVGSFGIGPRPACPSMFALIVSAVVVGETANGQEGAPRKEAGSSGTQPHGETLSLPDRGNGCRAI</sequence>
<protein>
    <submittedName>
        <fullName evidence="2 4">Uncharacterized protein</fullName>
    </submittedName>
</protein>
<feature type="region of interest" description="Disordered" evidence="1">
    <location>
        <begin position="53"/>
        <end position="87"/>
    </location>
</feature>
<gene>
    <name evidence="2" type="ORF">ACOC_LOCUS7055</name>
</gene>
<dbReference type="Proteomes" id="UP000267027">
    <property type="component" value="Unassembled WGS sequence"/>
</dbReference>
<accession>A0A0R3PPE1</accession>
<evidence type="ECO:0000313" key="3">
    <source>
        <dbReference type="Proteomes" id="UP000267027"/>
    </source>
</evidence>
<evidence type="ECO:0000313" key="2">
    <source>
        <dbReference type="EMBL" id="VDM58640.1"/>
    </source>
</evidence>
<organism evidence="4">
    <name type="scientific">Angiostrongylus costaricensis</name>
    <name type="common">Nematode worm</name>
    <dbReference type="NCBI Taxonomy" id="334426"/>
    <lineage>
        <taxon>Eukaryota</taxon>
        <taxon>Metazoa</taxon>
        <taxon>Ecdysozoa</taxon>
        <taxon>Nematoda</taxon>
        <taxon>Chromadorea</taxon>
        <taxon>Rhabditida</taxon>
        <taxon>Rhabditina</taxon>
        <taxon>Rhabditomorpha</taxon>
        <taxon>Strongyloidea</taxon>
        <taxon>Metastrongylidae</taxon>
        <taxon>Angiostrongylus</taxon>
    </lineage>
</organism>
<evidence type="ECO:0000313" key="4">
    <source>
        <dbReference type="WBParaSite" id="ACOC_0000705401-mRNA-1"/>
    </source>
</evidence>
<reference evidence="4" key="1">
    <citation type="submission" date="2017-02" db="UniProtKB">
        <authorList>
            <consortium name="WormBaseParasite"/>
        </authorList>
    </citation>
    <scope>IDENTIFICATION</scope>
</reference>
<keyword evidence="3" id="KW-1185">Reference proteome</keyword>
<dbReference type="AlphaFoldDB" id="A0A0R3PPE1"/>
<dbReference type="WBParaSite" id="ACOC_0000705401-mRNA-1">
    <property type="protein sequence ID" value="ACOC_0000705401-mRNA-1"/>
    <property type="gene ID" value="ACOC_0000705401"/>
</dbReference>
<proteinExistence type="predicted"/>